<sequence>MCALWWSSGPSRLWRAPGEPGPRTTRDPGFSDEAEVSDAVLGRPRDLTRVRIPRAHPGG</sequence>
<dbReference type="EMBL" id="JAVFKM010000005">
    <property type="protein sequence ID" value="MEF3114262.1"/>
    <property type="molecule type" value="Genomic_DNA"/>
</dbReference>
<keyword evidence="3" id="KW-1185">Reference proteome</keyword>
<name>A0ABU7WSZ6_9ACTN</name>
<gene>
    <name evidence="2" type="ORF">RB636_13835</name>
</gene>
<proteinExistence type="predicted"/>
<protein>
    <submittedName>
        <fullName evidence="2">Uncharacterized protein</fullName>
    </submittedName>
</protein>
<evidence type="ECO:0000313" key="3">
    <source>
        <dbReference type="Proteomes" id="UP001348265"/>
    </source>
</evidence>
<reference evidence="2 3" key="1">
    <citation type="submission" date="2023-08" db="EMBL/GenBank/DDBJ databases">
        <authorList>
            <person name="Sharma P."/>
            <person name="Verma V."/>
            <person name="Mohan M.K."/>
            <person name="Dubey A.K."/>
        </authorList>
    </citation>
    <scope>NUCLEOTIDE SEQUENCE [LARGE SCALE GENOMIC DNA]</scope>
    <source>
        <strain evidence="2 3">ADP4</strain>
    </source>
</reference>
<accession>A0ABU7WSZ6</accession>
<dbReference type="RefSeq" id="WP_331786804.1">
    <property type="nucleotide sequence ID" value="NZ_JAVFKM010000005.1"/>
</dbReference>
<evidence type="ECO:0000256" key="1">
    <source>
        <dbReference type="SAM" id="MobiDB-lite"/>
    </source>
</evidence>
<organism evidence="2 3">
    <name type="scientific">Streptomyces chrestomyceticus</name>
    <dbReference type="NCBI Taxonomy" id="68185"/>
    <lineage>
        <taxon>Bacteria</taxon>
        <taxon>Bacillati</taxon>
        <taxon>Actinomycetota</taxon>
        <taxon>Actinomycetes</taxon>
        <taxon>Kitasatosporales</taxon>
        <taxon>Streptomycetaceae</taxon>
        <taxon>Streptomyces</taxon>
    </lineage>
</organism>
<feature type="region of interest" description="Disordered" evidence="1">
    <location>
        <begin position="1"/>
        <end position="59"/>
    </location>
</feature>
<evidence type="ECO:0000313" key="2">
    <source>
        <dbReference type="EMBL" id="MEF3114262.1"/>
    </source>
</evidence>
<dbReference type="Proteomes" id="UP001348265">
    <property type="component" value="Unassembled WGS sequence"/>
</dbReference>
<comment type="caution">
    <text evidence="2">The sequence shown here is derived from an EMBL/GenBank/DDBJ whole genome shotgun (WGS) entry which is preliminary data.</text>
</comment>